<proteinExistence type="predicted"/>
<feature type="region of interest" description="Disordered" evidence="1">
    <location>
        <begin position="31"/>
        <end position="51"/>
    </location>
</feature>
<accession>A0A5J5CHE4</accession>
<name>A0A5J5CHE4_9PERO</name>
<evidence type="ECO:0000256" key="2">
    <source>
        <dbReference type="SAM" id="SignalP"/>
    </source>
</evidence>
<comment type="caution">
    <text evidence="3">The sequence shown here is derived from an EMBL/GenBank/DDBJ whole genome shotgun (WGS) entry which is preliminary data.</text>
</comment>
<dbReference type="AlphaFoldDB" id="A0A5J5CHE4"/>
<organism evidence="3 4">
    <name type="scientific">Etheostoma spectabile</name>
    <name type="common">orangethroat darter</name>
    <dbReference type="NCBI Taxonomy" id="54343"/>
    <lineage>
        <taxon>Eukaryota</taxon>
        <taxon>Metazoa</taxon>
        <taxon>Chordata</taxon>
        <taxon>Craniata</taxon>
        <taxon>Vertebrata</taxon>
        <taxon>Euteleostomi</taxon>
        <taxon>Actinopterygii</taxon>
        <taxon>Neopterygii</taxon>
        <taxon>Teleostei</taxon>
        <taxon>Neoteleostei</taxon>
        <taxon>Acanthomorphata</taxon>
        <taxon>Eupercaria</taxon>
        <taxon>Perciformes</taxon>
        <taxon>Percoidei</taxon>
        <taxon>Percidae</taxon>
        <taxon>Etheostomatinae</taxon>
        <taxon>Etheostoma</taxon>
    </lineage>
</organism>
<evidence type="ECO:0000313" key="3">
    <source>
        <dbReference type="EMBL" id="KAA8581228.1"/>
    </source>
</evidence>
<keyword evidence="2" id="KW-0732">Signal</keyword>
<protein>
    <recommendedName>
        <fullName evidence="5">MFS transporter</fullName>
    </recommendedName>
</protein>
<keyword evidence="4" id="KW-1185">Reference proteome</keyword>
<feature type="non-terminal residue" evidence="3">
    <location>
        <position position="1"/>
    </location>
</feature>
<evidence type="ECO:0000256" key="1">
    <source>
        <dbReference type="SAM" id="MobiDB-lite"/>
    </source>
</evidence>
<reference evidence="3 4" key="1">
    <citation type="submission" date="2019-08" db="EMBL/GenBank/DDBJ databases">
        <title>A chromosome-level genome assembly, high-density linkage maps, and genome scans reveal the genomic architecture of hybrid incompatibilities underlying speciation via character displacement in darters (Percidae: Etheostominae).</title>
        <authorList>
            <person name="Moran R.L."/>
            <person name="Catchen J.M."/>
            <person name="Fuller R.C."/>
        </authorList>
    </citation>
    <scope>NUCLEOTIDE SEQUENCE [LARGE SCALE GENOMIC DNA]</scope>
    <source>
        <strain evidence="3">EspeVRDwgs_2016</strain>
        <tissue evidence="3">Muscle</tissue>
    </source>
</reference>
<feature type="region of interest" description="Disordered" evidence="1">
    <location>
        <begin position="77"/>
        <end position="101"/>
    </location>
</feature>
<evidence type="ECO:0000313" key="4">
    <source>
        <dbReference type="Proteomes" id="UP000327493"/>
    </source>
</evidence>
<evidence type="ECO:0008006" key="5">
    <source>
        <dbReference type="Google" id="ProtNLM"/>
    </source>
</evidence>
<sequence length="101" mass="10090">RSRESTVVFGLAGSSLALPVLLGGSAGGVADHVREARPPDQGGARGDDEQALQGRGVAGHVGTAQAPFRDVVYDGHAGTGPAVGVEPAPGLLPDDRRRATG</sequence>
<gene>
    <name evidence="3" type="ORF">FQN60_002809</name>
</gene>
<feature type="signal peptide" evidence="2">
    <location>
        <begin position="1"/>
        <end position="17"/>
    </location>
</feature>
<dbReference type="Proteomes" id="UP000327493">
    <property type="component" value="Chromosome 21"/>
</dbReference>
<dbReference type="EMBL" id="VOFY01000021">
    <property type="protein sequence ID" value="KAA8581228.1"/>
    <property type="molecule type" value="Genomic_DNA"/>
</dbReference>
<feature type="chain" id="PRO_5023903810" description="MFS transporter" evidence="2">
    <location>
        <begin position="18"/>
        <end position="101"/>
    </location>
</feature>